<dbReference type="InterPro" id="IPR011009">
    <property type="entry name" value="Kinase-like_dom_sf"/>
</dbReference>
<dbReference type="SMART" id="SM00220">
    <property type="entry name" value="S_TKc"/>
    <property type="match status" value="1"/>
</dbReference>
<evidence type="ECO:0000256" key="1">
    <source>
        <dbReference type="ARBA" id="ARBA00012513"/>
    </source>
</evidence>
<protein>
    <recommendedName>
        <fullName evidence="1">non-specific serine/threonine protein kinase</fullName>
        <ecNumber evidence="1">2.7.11.1</ecNumber>
    </recommendedName>
</protein>
<dbReference type="InterPro" id="IPR000719">
    <property type="entry name" value="Prot_kinase_dom"/>
</dbReference>
<reference evidence="9" key="1">
    <citation type="submission" date="2008-02" db="EMBL/GenBank/DDBJ databases">
        <authorList>
            <consortium name="The Broad Institute Genome Sequencing Platform"/>
            <person name="Fischbach M."/>
            <person name="Ward D."/>
            <person name="Young S."/>
            <person name="Jaffe D."/>
            <person name="Gnerre S."/>
            <person name="Berlin A."/>
            <person name="Heiman D."/>
            <person name="Hepburn T."/>
            <person name="Sykes S."/>
            <person name="Alvarado L."/>
            <person name="Kodira C.D."/>
            <person name="Straight P."/>
            <person name="Clardy J."/>
            <person name="Hung D."/>
            <person name="Kolter R."/>
            <person name="Mekalanos J."/>
            <person name="Walker S."/>
            <person name="Walsh C.T."/>
            <person name="Lander E."/>
            <person name="Galagan J."/>
            <person name="Nusbaum C."/>
            <person name="Birren B."/>
        </authorList>
    </citation>
    <scope>NUCLEOTIDE SEQUENCE [LARGE SCALE GENOMIC DNA]</scope>
    <source>
        <strain evidence="9">ATCC 25486 / DSM 40338 / CBS 914.69 / JCM 4507 / NBRC 13074 / NRRL 2958 / 5647</strain>
    </source>
</reference>
<dbReference type="Pfam" id="PF00069">
    <property type="entry name" value="Pkinase"/>
    <property type="match status" value="1"/>
</dbReference>
<feature type="compositionally biased region" description="Acidic residues" evidence="6">
    <location>
        <begin position="384"/>
        <end position="401"/>
    </location>
</feature>
<keyword evidence="9" id="KW-1185">Reference proteome</keyword>
<dbReference type="InterPro" id="IPR008271">
    <property type="entry name" value="Ser/Thr_kinase_AS"/>
</dbReference>
<sequence>MKPFTKPVGGTKVPMNPLNTAIDPRAVGPFELLRVLGQGGMGRAYLARRLPLERLGPEYEAAYHLAEQDDDSAGPGLAVVKVIRPSVFTEYTAADQQKARDRFEQEVDAIRSVLSARVPALRGADVATDRPWLAMDYIHGPTLHRLVTGNGPLEVVPFAGLGLALVDALRAIHGEKILHRDLKPSNIVLGPAGPVVLDFGLAVLSERRSSGALTETGASMGTHGYTPMEQLLDAKHVEEPADVYAFGATLYFAVTKAPPYPVAPTGSPPDWDGIDEGIRELLAPMLLHEAGQRPVLDVVEDRLTALLAAHGSSPEEADEALATLVRDSGLIPVLPPEALTDQPDPEVREQAQRAVDDGAAPDSPWAAAGAELFDELFAASASVGDDELPASDGDEDADDAEGEKNLVPGGDGVHPGPNGHMATPADAQPSGQDGPAPNGVTPVPAQPVVSPKPAPPARDGAAPSAPTVATSYRLQPPAPRASQKREAAFNAAPATVPPAAAKAADRLRRDYAHSRHL</sequence>
<gene>
    <name evidence="8" type="ORF">SSDG_02338</name>
</gene>
<dbReference type="InterPro" id="IPR050660">
    <property type="entry name" value="NEK_Ser/Thr_kinase"/>
</dbReference>
<keyword evidence="8" id="KW-0723">Serine/threonine-protein kinase</keyword>
<dbReference type="SUPFAM" id="SSF56112">
    <property type="entry name" value="Protein kinase-like (PK-like)"/>
    <property type="match status" value="1"/>
</dbReference>
<feature type="compositionally biased region" description="Basic and acidic residues" evidence="6">
    <location>
        <begin position="503"/>
        <end position="517"/>
    </location>
</feature>
<dbReference type="Proteomes" id="UP000002805">
    <property type="component" value="Chromosome"/>
</dbReference>
<dbReference type="Gene3D" id="3.30.200.20">
    <property type="entry name" value="Phosphorylase Kinase, domain 1"/>
    <property type="match status" value="1"/>
</dbReference>
<proteinExistence type="predicted"/>
<dbReference type="PANTHER" id="PTHR43671">
    <property type="entry name" value="SERINE/THREONINE-PROTEIN KINASE NEK"/>
    <property type="match status" value="1"/>
</dbReference>
<dbReference type="PROSITE" id="PS00108">
    <property type="entry name" value="PROTEIN_KINASE_ST"/>
    <property type="match status" value="1"/>
</dbReference>
<evidence type="ECO:0000256" key="6">
    <source>
        <dbReference type="SAM" id="MobiDB-lite"/>
    </source>
</evidence>
<evidence type="ECO:0000256" key="4">
    <source>
        <dbReference type="ARBA" id="ARBA00022777"/>
    </source>
</evidence>
<keyword evidence="2" id="KW-0808">Transferase</keyword>
<dbReference type="GO" id="GO:0005524">
    <property type="term" value="F:ATP binding"/>
    <property type="evidence" value="ECO:0007669"/>
    <property type="project" value="UniProtKB-KW"/>
</dbReference>
<feature type="compositionally biased region" description="Low complexity" evidence="6">
    <location>
        <begin position="488"/>
        <end position="502"/>
    </location>
</feature>
<dbReference type="GO" id="GO:0004674">
    <property type="term" value="F:protein serine/threonine kinase activity"/>
    <property type="evidence" value="ECO:0007669"/>
    <property type="project" value="UniProtKB-KW"/>
</dbReference>
<feature type="region of interest" description="Disordered" evidence="6">
    <location>
        <begin position="335"/>
        <end position="365"/>
    </location>
</feature>
<dbReference type="HOGENOM" id="CLU_616644_0_0_11"/>
<evidence type="ECO:0000313" key="8">
    <source>
        <dbReference type="EMBL" id="EDY64262.1"/>
    </source>
</evidence>
<dbReference type="PROSITE" id="PS50011">
    <property type="entry name" value="PROTEIN_KINASE_DOM"/>
    <property type="match status" value="1"/>
</dbReference>
<dbReference type="EC" id="2.7.11.1" evidence="1"/>
<reference evidence="9" key="2">
    <citation type="submission" date="2009-10" db="EMBL/GenBank/DDBJ databases">
        <title>The genome sequence of Streptomyces pristinaespiralis strain ATCC 25486.</title>
        <authorList>
            <consortium name="The Broad Institute Genome Sequencing Platform"/>
            <consortium name="Broad Institute Microbial Sequencing Center"/>
            <person name="Fischbach M."/>
            <person name="Godfrey P."/>
            <person name="Ward D."/>
            <person name="Young S."/>
            <person name="Zeng Q."/>
            <person name="Koehrsen M."/>
            <person name="Alvarado L."/>
            <person name="Berlin A.M."/>
            <person name="Bochicchio J."/>
            <person name="Borenstein D."/>
            <person name="Chapman S.B."/>
            <person name="Chen Z."/>
            <person name="Engels R."/>
            <person name="Freedman E."/>
            <person name="Gellesch M."/>
            <person name="Goldberg J."/>
            <person name="Griggs A."/>
            <person name="Gujja S."/>
            <person name="Heilman E.R."/>
            <person name="Heiman D.I."/>
            <person name="Hepburn T.A."/>
            <person name="Howarth C."/>
            <person name="Jen D."/>
            <person name="Larson L."/>
            <person name="Lewis B."/>
            <person name="Mehta T."/>
            <person name="Park D."/>
            <person name="Pearson M."/>
            <person name="Richards J."/>
            <person name="Roberts A."/>
            <person name="Saif S."/>
            <person name="Shea T.D."/>
            <person name="Shenoy N."/>
            <person name="Sisk P."/>
            <person name="Stolte C."/>
            <person name="Sykes S.N."/>
            <person name="Thomson T."/>
            <person name="Walk T."/>
            <person name="White J."/>
            <person name="Yandava C."/>
            <person name="Straight P."/>
            <person name="Clardy J."/>
            <person name="Hung D."/>
            <person name="Kolter R."/>
            <person name="Mekalanos J."/>
            <person name="Walker S."/>
            <person name="Walsh C.T."/>
            <person name="Wieland-Brown L.C."/>
            <person name="Haas B."/>
            <person name="Nusbaum C."/>
            <person name="Birren B."/>
        </authorList>
    </citation>
    <scope>NUCLEOTIDE SEQUENCE [LARGE SCALE GENOMIC DNA]</scope>
    <source>
        <strain evidence="9">ATCC 25486 / DSM 40338 / CBS 914.69 / JCM 4507 / NBRC 13074 / NRRL 2958 / 5647</strain>
    </source>
</reference>
<evidence type="ECO:0000313" key="9">
    <source>
        <dbReference type="Proteomes" id="UP000002805"/>
    </source>
</evidence>
<dbReference type="CDD" id="cd14014">
    <property type="entry name" value="STKc_PknB_like"/>
    <property type="match status" value="1"/>
</dbReference>
<keyword evidence="4 8" id="KW-0418">Kinase</keyword>
<accession>B5HBQ1</accession>
<dbReference type="Gene3D" id="1.10.510.10">
    <property type="entry name" value="Transferase(Phosphotransferase) domain 1"/>
    <property type="match status" value="1"/>
</dbReference>
<organism evidence="8 9">
    <name type="scientific">Streptomyces pristinaespiralis (strain ATCC 25486 / DSM 40338 / CBS 914.69 / JCM 4507 / KCC S-0507 / NBRC 13074 / NRRL 2958 / 5647)</name>
    <dbReference type="NCBI Taxonomy" id="457429"/>
    <lineage>
        <taxon>Bacteria</taxon>
        <taxon>Bacillati</taxon>
        <taxon>Actinomycetota</taxon>
        <taxon>Actinomycetes</taxon>
        <taxon>Kitasatosporales</taxon>
        <taxon>Streptomycetaceae</taxon>
        <taxon>Streptomyces</taxon>
    </lineage>
</organism>
<evidence type="ECO:0000259" key="7">
    <source>
        <dbReference type="PROSITE" id="PS50011"/>
    </source>
</evidence>
<feature type="region of interest" description="Disordered" evidence="6">
    <location>
        <begin position="384"/>
        <end position="517"/>
    </location>
</feature>
<dbReference type="EMBL" id="CM000950">
    <property type="protein sequence ID" value="EDY64262.1"/>
    <property type="molecule type" value="Genomic_DNA"/>
</dbReference>
<feature type="compositionally biased region" description="Basic and acidic residues" evidence="6">
    <location>
        <begin position="345"/>
        <end position="356"/>
    </location>
</feature>
<dbReference type="eggNOG" id="COG0515">
    <property type="taxonomic scope" value="Bacteria"/>
</dbReference>
<keyword evidence="5" id="KW-0067">ATP-binding</keyword>
<feature type="domain" description="Protein kinase" evidence="7">
    <location>
        <begin position="30"/>
        <end position="366"/>
    </location>
</feature>
<dbReference type="PANTHER" id="PTHR43671:SF13">
    <property type="entry name" value="SERINE_THREONINE-PROTEIN KINASE NEK2"/>
    <property type="match status" value="1"/>
</dbReference>
<evidence type="ECO:0000256" key="5">
    <source>
        <dbReference type="ARBA" id="ARBA00022840"/>
    </source>
</evidence>
<dbReference type="AlphaFoldDB" id="B5HBQ1"/>
<evidence type="ECO:0000256" key="3">
    <source>
        <dbReference type="ARBA" id="ARBA00022741"/>
    </source>
</evidence>
<evidence type="ECO:0000256" key="2">
    <source>
        <dbReference type="ARBA" id="ARBA00022679"/>
    </source>
</evidence>
<keyword evidence="3" id="KW-0547">Nucleotide-binding</keyword>
<name>B5HBQ1_STRE2</name>